<reference evidence="3" key="1">
    <citation type="submission" date="2022-08" db="EMBL/GenBank/DDBJ databases">
        <title>Mycobacterium kiyosense sp. nov., scotochromogenic slow-glowing species isolated from respiratory specimens.</title>
        <authorList>
            <person name="Fukano H."/>
            <person name="Kazumi Y."/>
            <person name="Sakagami N."/>
            <person name="Ato M."/>
            <person name="Mitarai S."/>
            <person name="Hoshino Y."/>
        </authorList>
    </citation>
    <scope>NUCLEOTIDE SEQUENCE</scope>
    <source>
        <strain evidence="3">1413</strain>
        <strain evidence="2">SRL2020-028</strain>
    </source>
</reference>
<dbReference type="EMBL" id="BRXE01000001">
    <property type="protein sequence ID" value="GLB80955.1"/>
    <property type="molecule type" value="Genomic_DNA"/>
</dbReference>
<evidence type="ECO:0000313" key="4">
    <source>
        <dbReference type="Proteomes" id="UP001064782"/>
    </source>
</evidence>
<dbReference type="Pfam" id="PF12172">
    <property type="entry name" value="zf-ChsH2"/>
    <property type="match status" value="1"/>
</dbReference>
<dbReference type="PANTHER" id="PTHR34075">
    <property type="entry name" value="BLR3430 PROTEIN"/>
    <property type="match status" value="1"/>
</dbReference>
<dbReference type="Gene3D" id="6.10.30.10">
    <property type="match status" value="1"/>
</dbReference>
<dbReference type="PANTHER" id="PTHR34075:SF5">
    <property type="entry name" value="BLR3430 PROTEIN"/>
    <property type="match status" value="1"/>
</dbReference>
<feature type="domain" description="ChsH2 rubredoxin-like zinc ribbon" evidence="1">
    <location>
        <begin position="21"/>
        <end position="53"/>
    </location>
</feature>
<dbReference type="Proteomes" id="UP001064782">
    <property type="component" value="Unassembled WGS sequence"/>
</dbReference>
<proteinExistence type="predicted"/>
<dbReference type="SUPFAM" id="SSF50249">
    <property type="entry name" value="Nucleic acid-binding proteins"/>
    <property type="match status" value="1"/>
</dbReference>
<keyword evidence="4" id="KW-1185">Reference proteome</keyword>
<dbReference type="RefSeq" id="WP_236977177.1">
    <property type="nucleotide sequence ID" value="NZ_BRXE01000001.1"/>
</dbReference>
<organism evidence="3 4">
    <name type="scientific">Mycobacterium kiyosense</name>
    <dbReference type="NCBI Taxonomy" id="2871094"/>
    <lineage>
        <taxon>Bacteria</taxon>
        <taxon>Bacillati</taxon>
        <taxon>Actinomycetota</taxon>
        <taxon>Actinomycetes</taxon>
        <taxon>Mycobacteriales</taxon>
        <taxon>Mycobacteriaceae</taxon>
        <taxon>Mycobacterium</taxon>
    </lineage>
</organism>
<comment type="caution">
    <text evidence="3">The sequence shown here is derived from an EMBL/GenBank/DDBJ whole genome shotgun (WGS) entry which is preliminary data.</text>
</comment>
<sequence>MQYSFRTHRISGGIGADDRYWEALEEGVFELPRCADCGRWVWPAHFRCGQCGGWELDWEPVDPVGAVYAWTRCWYTFDRTTERSPDLPYVVVLAEIPAAGGARVTGVLDGAEEHLRIGSPVRGKIDAPSAKAKGYATIRWELTGD</sequence>
<evidence type="ECO:0000259" key="1">
    <source>
        <dbReference type="Pfam" id="PF12172"/>
    </source>
</evidence>
<dbReference type="GeneID" id="83627288"/>
<evidence type="ECO:0000313" key="3">
    <source>
        <dbReference type="EMBL" id="GLD28759.1"/>
    </source>
</evidence>
<gene>
    <name evidence="3" type="ORF">Mkiyose1413_06420</name>
    <name evidence="2" type="ORF">SRL2020028_02110</name>
</gene>
<dbReference type="InterPro" id="IPR022002">
    <property type="entry name" value="ChsH2_Znr"/>
</dbReference>
<protein>
    <recommendedName>
        <fullName evidence="1">ChsH2 rubredoxin-like zinc ribbon domain-containing protein</fullName>
    </recommendedName>
</protein>
<dbReference type="InterPro" id="IPR052513">
    <property type="entry name" value="Thioester_dehydratase-like"/>
</dbReference>
<evidence type="ECO:0000313" key="2">
    <source>
        <dbReference type="EMBL" id="GLB80955.1"/>
    </source>
</evidence>
<dbReference type="Proteomes" id="UP001165663">
    <property type="component" value="Unassembled WGS sequence"/>
</dbReference>
<dbReference type="EMBL" id="BRZI01000002">
    <property type="protein sequence ID" value="GLD28759.1"/>
    <property type="molecule type" value="Genomic_DNA"/>
</dbReference>
<dbReference type="InterPro" id="IPR012340">
    <property type="entry name" value="NA-bd_OB-fold"/>
</dbReference>
<accession>A0A9P3Q2Z1</accession>
<name>A0A9P3Q2Z1_9MYCO</name>
<dbReference type="AlphaFoldDB" id="A0A9P3Q2Z1"/>